<dbReference type="Gene3D" id="2.160.20.70">
    <property type="match status" value="1"/>
</dbReference>
<dbReference type="Proteomes" id="UP000746471">
    <property type="component" value="Unassembled WGS sequence"/>
</dbReference>
<proteinExistence type="inferred from homology"/>
<accession>A0ABS5PQG3</accession>
<dbReference type="Gene3D" id="3.30.160.540">
    <property type="match status" value="1"/>
</dbReference>
<gene>
    <name evidence="6 9" type="primary">minC</name>
    <name evidence="9" type="ORF">KHM83_09090</name>
</gene>
<comment type="subunit">
    <text evidence="5 6">Interacts with MinD and FtsZ.</text>
</comment>
<evidence type="ECO:0000256" key="2">
    <source>
        <dbReference type="ARBA" id="ARBA00022618"/>
    </source>
</evidence>
<dbReference type="InterPro" id="IPR013033">
    <property type="entry name" value="MinC"/>
</dbReference>
<evidence type="ECO:0000256" key="4">
    <source>
        <dbReference type="ARBA" id="ARBA00023306"/>
    </source>
</evidence>
<protein>
    <recommendedName>
        <fullName evidence="6">Probable septum site-determining protein MinC</fullName>
    </recommendedName>
</protein>
<evidence type="ECO:0000256" key="1">
    <source>
        <dbReference type="ARBA" id="ARBA00006291"/>
    </source>
</evidence>
<dbReference type="InterPro" id="IPR016098">
    <property type="entry name" value="CAP/MinC_C"/>
</dbReference>
<evidence type="ECO:0000313" key="10">
    <source>
        <dbReference type="Proteomes" id="UP000746471"/>
    </source>
</evidence>
<dbReference type="SUPFAM" id="SSF63848">
    <property type="entry name" value="Cell-division inhibitor MinC, C-terminal domain"/>
    <property type="match status" value="1"/>
</dbReference>
<dbReference type="InterPro" id="IPR005526">
    <property type="entry name" value="Septum_form_inhib_MinC_C"/>
</dbReference>
<reference evidence="9 10" key="1">
    <citation type="submission" date="2021-05" db="EMBL/GenBank/DDBJ databases">
        <title>Fusibacter ferrireducens sp. nov., an anaerobic, sulfur- and Fe-reducing bacterium isolated from the mangrove sediment.</title>
        <authorList>
            <person name="Qiu D."/>
        </authorList>
    </citation>
    <scope>NUCLEOTIDE SEQUENCE [LARGE SCALE GENOMIC DNA]</scope>
    <source>
        <strain evidence="9 10">DSM 12116</strain>
    </source>
</reference>
<evidence type="ECO:0000256" key="5">
    <source>
        <dbReference type="ARBA" id="ARBA00046874"/>
    </source>
</evidence>
<organism evidence="9 10">
    <name type="scientific">Fusibacter paucivorans</name>
    <dbReference type="NCBI Taxonomy" id="76009"/>
    <lineage>
        <taxon>Bacteria</taxon>
        <taxon>Bacillati</taxon>
        <taxon>Bacillota</taxon>
        <taxon>Clostridia</taxon>
        <taxon>Eubacteriales</taxon>
        <taxon>Eubacteriales Family XII. Incertae Sedis</taxon>
        <taxon>Fusibacter</taxon>
    </lineage>
</organism>
<dbReference type="PANTHER" id="PTHR34108">
    <property type="entry name" value="SEPTUM SITE-DETERMINING PROTEIN MINC"/>
    <property type="match status" value="1"/>
</dbReference>
<feature type="domain" description="Septum site-determining protein MinC N-terminal" evidence="8">
    <location>
        <begin position="7"/>
        <end position="72"/>
    </location>
</feature>
<dbReference type="Pfam" id="PF22642">
    <property type="entry name" value="MinC_N_1"/>
    <property type="match status" value="1"/>
</dbReference>
<evidence type="ECO:0000256" key="6">
    <source>
        <dbReference type="HAMAP-Rule" id="MF_00267"/>
    </source>
</evidence>
<comment type="caution">
    <text evidence="9">The sequence shown here is derived from an EMBL/GenBank/DDBJ whole genome shotgun (WGS) entry which is preliminary data.</text>
</comment>
<sequence length="232" mass="25556">MKMKAPVAFKGTVNGLYLAIESAVDFEILVDHLKQILEKSADFYKGSNIIGCKGQKMSYAEKYRLEEIIKSYGIGVDSLELMEETPKTTSVQLDEPKTTEKEIVVEKEVIVEKEVFIEKEVLQSDTKFVYGTMRSGKGVEFSGNVIVLGDVNPGSEIIAGGNIIVIGKLLGFVHAGAYGDDEAFVVANHMAPTQIRISRYISVPPKDENREANRLTEKASVNNGVIKIESIH</sequence>
<dbReference type="InterPro" id="IPR055219">
    <property type="entry name" value="MinC_N_1"/>
</dbReference>
<keyword evidence="3 6" id="KW-0717">Septation</keyword>
<evidence type="ECO:0000259" key="8">
    <source>
        <dbReference type="Pfam" id="PF22642"/>
    </source>
</evidence>
<dbReference type="InterPro" id="IPR036145">
    <property type="entry name" value="MinC_C_sf"/>
</dbReference>
<comment type="function">
    <text evidence="6">Cell division inhibitor that blocks the formation of polar Z ring septums. Rapidly oscillates between the poles of the cell to destabilize FtsZ filaments that have formed before they mature into polar Z rings. Prevents FtsZ polymerization.</text>
</comment>
<keyword evidence="4 6" id="KW-0131">Cell cycle</keyword>
<dbReference type="PANTHER" id="PTHR34108:SF1">
    <property type="entry name" value="SEPTUM SITE-DETERMINING PROTEIN MINC"/>
    <property type="match status" value="1"/>
</dbReference>
<name>A0ABS5PQG3_9FIRM</name>
<feature type="domain" description="Septum formation inhibitor MinC C-terminal" evidence="7">
    <location>
        <begin position="129"/>
        <end position="228"/>
    </location>
</feature>
<dbReference type="Pfam" id="PF03775">
    <property type="entry name" value="MinC_C"/>
    <property type="match status" value="1"/>
</dbReference>
<dbReference type="HAMAP" id="MF_00267">
    <property type="entry name" value="MinC"/>
    <property type="match status" value="1"/>
</dbReference>
<evidence type="ECO:0000256" key="3">
    <source>
        <dbReference type="ARBA" id="ARBA00023210"/>
    </source>
</evidence>
<dbReference type="EMBL" id="JAHBCL010000013">
    <property type="protein sequence ID" value="MBS7526831.1"/>
    <property type="molecule type" value="Genomic_DNA"/>
</dbReference>
<keyword evidence="10" id="KW-1185">Reference proteome</keyword>
<keyword evidence="2 6" id="KW-0132">Cell division</keyword>
<evidence type="ECO:0000313" key="9">
    <source>
        <dbReference type="EMBL" id="MBS7526831.1"/>
    </source>
</evidence>
<comment type="similarity">
    <text evidence="1 6">Belongs to the MinC family.</text>
</comment>
<dbReference type="NCBIfam" id="TIGR01222">
    <property type="entry name" value="minC"/>
    <property type="match status" value="1"/>
</dbReference>
<evidence type="ECO:0000259" key="7">
    <source>
        <dbReference type="Pfam" id="PF03775"/>
    </source>
</evidence>